<evidence type="ECO:0000313" key="4">
    <source>
        <dbReference type="Proteomes" id="UP000624244"/>
    </source>
</evidence>
<evidence type="ECO:0000256" key="1">
    <source>
        <dbReference type="SAM" id="MobiDB-lite"/>
    </source>
</evidence>
<dbReference type="Proteomes" id="UP000624244">
    <property type="component" value="Unassembled WGS sequence"/>
</dbReference>
<dbReference type="AlphaFoldDB" id="A0A8H5ZNR6"/>
<gene>
    <name evidence="3" type="ORF">GGP41_008212</name>
</gene>
<feature type="transmembrane region" description="Helical" evidence="2">
    <location>
        <begin position="139"/>
        <end position="161"/>
    </location>
</feature>
<accession>A0A8H5ZNR6</accession>
<keyword evidence="2" id="KW-0812">Transmembrane</keyword>
<organism evidence="3 4">
    <name type="scientific">Cochliobolus sativus</name>
    <name type="common">Common root rot and spot blotch fungus</name>
    <name type="synonym">Bipolaris sorokiniana</name>
    <dbReference type="NCBI Taxonomy" id="45130"/>
    <lineage>
        <taxon>Eukaryota</taxon>
        <taxon>Fungi</taxon>
        <taxon>Dikarya</taxon>
        <taxon>Ascomycota</taxon>
        <taxon>Pezizomycotina</taxon>
        <taxon>Dothideomycetes</taxon>
        <taxon>Pleosporomycetidae</taxon>
        <taxon>Pleosporales</taxon>
        <taxon>Pleosporineae</taxon>
        <taxon>Pleosporaceae</taxon>
        <taxon>Bipolaris</taxon>
    </lineage>
</organism>
<feature type="transmembrane region" description="Helical" evidence="2">
    <location>
        <begin position="98"/>
        <end position="118"/>
    </location>
</feature>
<evidence type="ECO:0000256" key="2">
    <source>
        <dbReference type="SAM" id="Phobius"/>
    </source>
</evidence>
<sequence>MSNNNVLPPGYKAWGPFIPDNYTIHPVSRSDIILASTAFGIANIFGLSAAFIGFRQTRASRQPWRNAYIWMIWLELAASVAIAVVCLLFLLRIIRPSFYMYMGICNPVVCWVIQIQVLPQIIVNRIRVVLPDRQRGRHLAIGTAVVVTLINISVFCVWIPARLQISQRWIRINSIWDRIEKVLFLLLDAYLNWYFIKTVQSELVRNGLNKYNRLVRFNKRIIVVSLLFDVMIIAAMSIPNGFVWVNPKLYNPYIKLTSSSYAIFHPLAYLAKLNIEMSMAHLIRTIALATPHNQNRMSFRASKSSIQTSPFTTDIFAEVPMPRRMLIRGLFSRNQHGMLQKDAQRRRSRYDSTQPSGAPDVDLQSLEPRSSKNDTPIAGDSVDNITCIEDTRQVLENAHTPQHVGVLDPEV</sequence>
<dbReference type="PANTHER" id="PTHR35179:SF1">
    <property type="entry name" value="INTEGRAL MEMBRANE PROTEIN"/>
    <property type="match status" value="1"/>
</dbReference>
<dbReference type="EMBL" id="WNKQ01000003">
    <property type="protein sequence ID" value="KAF5852817.1"/>
    <property type="molecule type" value="Genomic_DNA"/>
</dbReference>
<feature type="transmembrane region" description="Helical" evidence="2">
    <location>
        <begin position="220"/>
        <end position="238"/>
    </location>
</feature>
<name>A0A8H5ZNR6_COCSA</name>
<feature type="transmembrane region" description="Helical" evidence="2">
    <location>
        <begin position="67"/>
        <end position="92"/>
    </location>
</feature>
<comment type="caution">
    <text evidence="3">The sequence shown here is derived from an EMBL/GenBank/DDBJ whole genome shotgun (WGS) entry which is preliminary data.</text>
</comment>
<feature type="transmembrane region" description="Helical" evidence="2">
    <location>
        <begin position="32"/>
        <end position="55"/>
    </location>
</feature>
<protein>
    <submittedName>
        <fullName evidence="3">Uncharacterized protein</fullName>
    </submittedName>
</protein>
<feature type="region of interest" description="Disordered" evidence="1">
    <location>
        <begin position="337"/>
        <end position="382"/>
    </location>
</feature>
<evidence type="ECO:0000313" key="3">
    <source>
        <dbReference type="EMBL" id="KAF5852817.1"/>
    </source>
</evidence>
<keyword evidence="2" id="KW-0472">Membrane</keyword>
<dbReference type="PANTHER" id="PTHR35179">
    <property type="entry name" value="PROTEIN CBG02620"/>
    <property type="match status" value="1"/>
</dbReference>
<reference evidence="3" key="1">
    <citation type="submission" date="2019-11" db="EMBL/GenBank/DDBJ databases">
        <title>Bipolaris sorokiniana Genome sequencing.</title>
        <authorList>
            <person name="Wang H."/>
        </authorList>
    </citation>
    <scope>NUCLEOTIDE SEQUENCE</scope>
</reference>
<proteinExistence type="predicted"/>
<keyword evidence="2" id="KW-1133">Transmembrane helix</keyword>